<feature type="region of interest" description="Disordered" evidence="1">
    <location>
        <begin position="39"/>
        <end position="156"/>
    </location>
</feature>
<proteinExistence type="predicted"/>
<reference evidence="2 3" key="1">
    <citation type="journal article" date="2018" name="Plant J.">
        <title>Genome sequences of Chlorella sorokiniana UTEX 1602 and Micractinium conductrix SAG 241.80: implications to maltose excretion by a green alga.</title>
        <authorList>
            <person name="Arriola M.B."/>
            <person name="Velmurugan N."/>
            <person name="Zhang Y."/>
            <person name="Plunkett M.H."/>
            <person name="Hondzo H."/>
            <person name="Barney B.M."/>
        </authorList>
    </citation>
    <scope>NUCLEOTIDE SEQUENCE [LARGE SCALE GENOMIC DNA]</scope>
    <source>
        <strain evidence="2 3">SAG 241.80</strain>
    </source>
</reference>
<gene>
    <name evidence="2" type="ORF">C2E20_6166</name>
</gene>
<accession>A0A2P6V8M6</accession>
<evidence type="ECO:0000313" key="3">
    <source>
        <dbReference type="Proteomes" id="UP000239649"/>
    </source>
</evidence>
<dbReference type="EMBL" id="LHPF02000020">
    <property type="protein sequence ID" value="PSC70444.1"/>
    <property type="molecule type" value="Genomic_DNA"/>
</dbReference>
<comment type="caution">
    <text evidence="2">The sequence shown here is derived from an EMBL/GenBank/DDBJ whole genome shotgun (WGS) entry which is preliminary data.</text>
</comment>
<dbReference type="Proteomes" id="UP000239649">
    <property type="component" value="Unassembled WGS sequence"/>
</dbReference>
<keyword evidence="3" id="KW-1185">Reference proteome</keyword>
<feature type="compositionally biased region" description="Low complexity" evidence="1">
    <location>
        <begin position="80"/>
        <end position="91"/>
    </location>
</feature>
<name>A0A2P6V8M6_9CHLO</name>
<dbReference type="OrthoDB" id="545233at2759"/>
<feature type="region of interest" description="Disordered" evidence="1">
    <location>
        <begin position="311"/>
        <end position="370"/>
    </location>
</feature>
<protein>
    <submittedName>
        <fullName evidence="2">Uncharacterized protein</fullName>
    </submittedName>
</protein>
<evidence type="ECO:0000313" key="2">
    <source>
        <dbReference type="EMBL" id="PSC70444.1"/>
    </source>
</evidence>
<feature type="compositionally biased region" description="Low complexity" evidence="1">
    <location>
        <begin position="116"/>
        <end position="156"/>
    </location>
</feature>
<evidence type="ECO:0000256" key="1">
    <source>
        <dbReference type="SAM" id="MobiDB-lite"/>
    </source>
</evidence>
<organism evidence="2 3">
    <name type="scientific">Micractinium conductrix</name>
    <dbReference type="NCBI Taxonomy" id="554055"/>
    <lineage>
        <taxon>Eukaryota</taxon>
        <taxon>Viridiplantae</taxon>
        <taxon>Chlorophyta</taxon>
        <taxon>core chlorophytes</taxon>
        <taxon>Trebouxiophyceae</taxon>
        <taxon>Chlorellales</taxon>
        <taxon>Chlorellaceae</taxon>
        <taxon>Chlorella clade</taxon>
        <taxon>Micractinium</taxon>
    </lineage>
</organism>
<dbReference type="AlphaFoldDB" id="A0A2P6V8M6"/>
<feature type="compositionally biased region" description="Basic and acidic residues" evidence="1">
    <location>
        <begin position="105"/>
        <end position="114"/>
    </location>
</feature>
<sequence>MAASQPLGLLEAPLLGQRQADDECECACVLASLRFVAPAPPAQVVEPRRRPAATASASHDPTDSEGEDVEYRPSKVRVMPAASSSSPTAAPLARRTYTWRGVSTKRAEKQRRQLEALAAAQAGAAPGDAAASPAASSGSAGSTGMPSPTAEAAAAATARATQLVAAQAEDSGKEGDRDWAALTTWLRMNIHNPRTAKKVVLFVGTRDAATGRWAFGLNPRLSWADVSPDARRRLRHLPDEAAKAFSRKYRSRPPADWRLKSQKYKPPNSSQSHLVLLDDLVLTLHALWQQHEGAIAAATAAADAATAAPQGSSEAMAGGDAAASTGDAGSAGGAASSGAHSAAAAAGDDQLASCGTSAPQQPQQAPRAQQ</sequence>